<dbReference type="InterPro" id="IPR036779">
    <property type="entry name" value="LysM_dom_sf"/>
</dbReference>
<feature type="compositionally biased region" description="Acidic residues" evidence="3">
    <location>
        <begin position="118"/>
        <end position="128"/>
    </location>
</feature>
<evidence type="ECO:0000256" key="3">
    <source>
        <dbReference type="SAM" id="MobiDB-lite"/>
    </source>
</evidence>
<dbReference type="InterPro" id="IPR010618">
    <property type="entry name" value="RPF"/>
</dbReference>
<dbReference type="SUPFAM" id="SSF54106">
    <property type="entry name" value="LysM domain"/>
    <property type="match status" value="1"/>
</dbReference>
<feature type="compositionally biased region" description="Polar residues" evidence="3">
    <location>
        <begin position="78"/>
        <end position="88"/>
    </location>
</feature>
<organism evidence="5 6">
    <name type="scientific">Haloechinothrix alba</name>
    <dbReference type="NCBI Taxonomy" id="664784"/>
    <lineage>
        <taxon>Bacteria</taxon>
        <taxon>Bacillati</taxon>
        <taxon>Actinomycetota</taxon>
        <taxon>Actinomycetes</taxon>
        <taxon>Pseudonocardiales</taxon>
        <taxon>Pseudonocardiaceae</taxon>
        <taxon>Haloechinothrix</taxon>
    </lineage>
</organism>
<dbReference type="CDD" id="cd00118">
    <property type="entry name" value="LysM"/>
    <property type="match status" value="1"/>
</dbReference>
<name>A0A238XEV6_9PSEU</name>
<dbReference type="PANTHER" id="PTHR34700:SF4">
    <property type="entry name" value="PHAGE-LIKE ELEMENT PBSX PROTEIN XKDP"/>
    <property type="match status" value="1"/>
</dbReference>
<dbReference type="InterPro" id="IPR018392">
    <property type="entry name" value="LysM"/>
</dbReference>
<dbReference type="Gene3D" id="1.10.530.10">
    <property type="match status" value="1"/>
</dbReference>
<dbReference type="PROSITE" id="PS51782">
    <property type="entry name" value="LYSM"/>
    <property type="match status" value="1"/>
</dbReference>
<dbReference type="SUPFAM" id="SSF53955">
    <property type="entry name" value="Lysozyme-like"/>
    <property type="match status" value="1"/>
</dbReference>
<feature type="region of interest" description="Disordered" evidence="3">
    <location>
        <begin position="75"/>
        <end position="128"/>
    </location>
</feature>
<feature type="domain" description="LysM" evidence="4">
    <location>
        <begin position="120"/>
        <end position="168"/>
    </location>
</feature>
<dbReference type="PANTHER" id="PTHR34700">
    <property type="entry name" value="POTASSIUM BINDING PROTEIN KBP"/>
    <property type="match status" value="1"/>
</dbReference>
<protein>
    <submittedName>
        <fullName evidence="5">LysM domain-containing protein</fullName>
    </submittedName>
</protein>
<proteinExistence type="inferred from homology"/>
<dbReference type="GO" id="GO:0016787">
    <property type="term" value="F:hydrolase activity"/>
    <property type="evidence" value="ECO:0007669"/>
    <property type="project" value="UniProtKB-KW"/>
</dbReference>
<keyword evidence="2" id="KW-0378">Hydrolase</keyword>
<dbReference type="Proteomes" id="UP000198348">
    <property type="component" value="Unassembled WGS sequence"/>
</dbReference>
<dbReference type="InterPro" id="IPR023346">
    <property type="entry name" value="Lysozyme-like_dom_sf"/>
</dbReference>
<evidence type="ECO:0000313" key="5">
    <source>
        <dbReference type="EMBL" id="SNR56459.1"/>
    </source>
</evidence>
<accession>A0A238XEV6</accession>
<dbReference type="Gene3D" id="3.10.350.10">
    <property type="entry name" value="LysM domain"/>
    <property type="match status" value="1"/>
</dbReference>
<dbReference type="AlphaFoldDB" id="A0A238XEV6"/>
<evidence type="ECO:0000256" key="1">
    <source>
        <dbReference type="ARBA" id="ARBA00010830"/>
    </source>
</evidence>
<dbReference type="CDD" id="cd13925">
    <property type="entry name" value="RPF"/>
    <property type="match status" value="1"/>
</dbReference>
<sequence>MNWDAIAECESGGDWSINTGNGYYGGLQFNLNTWRAYGGSGMPHEQSRAEQIRVAENVLEGQGIGAWPVCGKKAGASGSYQGTNTGGSAEQPAEQEVEQEAAPEQAAPEVTRVAESNPDGDYEVEEGDTLSEIAKKEDVDGGYQKLHELNDDYISDPDYILVGQKIATE</sequence>
<evidence type="ECO:0000256" key="2">
    <source>
        <dbReference type="ARBA" id="ARBA00022801"/>
    </source>
</evidence>
<evidence type="ECO:0000313" key="6">
    <source>
        <dbReference type="Proteomes" id="UP000198348"/>
    </source>
</evidence>
<dbReference type="InterPro" id="IPR052196">
    <property type="entry name" value="Bact_Kbp"/>
</dbReference>
<dbReference type="Pfam" id="PF01476">
    <property type="entry name" value="LysM"/>
    <property type="match status" value="1"/>
</dbReference>
<comment type="similarity">
    <text evidence="1">Belongs to the transglycosylase family. Rpf subfamily.</text>
</comment>
<dbReference type="EMBL" id="FZNW01000010">
    <property type="protein sequence ID" value="SNR56459.1"/>
    <property type="molecule type" value="Genomic_DNA"/>
</dbReference>
<evidence type="ECO:0000259" key="4">
    <source>
        <dbReference type="PROSITE" id="PS51782"/>
    </source>
</evidence>
<keyword evidence="6" id="KW-1185">Reference proteome</keyword>
<dbReference type="Pfam" id="PF06737">
    <property type="entry name" value="Transglycosylas"/>
    <property type="match status" value="1"/>
</dbReference>
<reference evidence="5 6" key="1">
    <citation type="submission" date="2017-06" db="EMBL/GenBank/DDBJ databases">
        <authorList>
            <person name="Kim H.J."/>
            <person name="Triplett B.A."/>
        </authorList>
    </citation>
    <scope>NUCLEOTIDE SEQUENCE [LARGE SCALE GENOMIC DNA]</scope>
    <source>
        <strain evidence="5 6">DSM 45207</strain>
    </source>
</reference>
<gene>
    <name evidence="5" type="ORF">SAMN06265360_11073</name>
</gene>